<feature type="region of interest" description="Disordered" evidence="1">
    <location>
        <begin position="23"/>
        <end position="46"/>
    </location>
</feature>
<accession>A0A378Y9G4</accession>
<evidence type="ECO:0000313" key="5">
    <source>
        <dbReference type="Proteomes" id="UP000254573"/>
    </source>
</evidence>
<name>A0A378Y9G4_9BURK</name>
<dbReference type="AlphaFoldDB" id="A0A378Y9G4"/>
<sequence>MKDRDKPMFDIDESPNTILERNRTSGETLAKVSRSPGLKATDNEAGIRQQEAHVRPTWLMRFKSWLLENIIKVVGSVTVAGVIAIAKYFCGI</sequence>
<organism evidence="3 5">
    <name type="scientific">Pandoraea pnomenusa</name>
    <dbReference type="NCBI Taxonomy" id="93220"/>
    <lineage>
        <taxon>Bacteria</taxon>
        <taxon>Pseudomonadati</taxon>
        <taxon>Pseudomonadota</taxon>
        <taxon>Betaproteobacteria</taxon>
        <taxon>Burkholderiales</taxon>
        <taxon>Burkholderiaceae</taxon>
        <taxon>Pandoraea</taxon>
    </lineage>
</organism>
<proteinExistence type="predicted"/>
<gene>
    <name evidence="3" type="ORF">NCTC13160_00020</name>
    <name evidence="4" type="ORF">NCTC13160_04900</name>
</gene>
<dbReference type="RefSeq" id="WP_147291558.1">
    <property type="nucleotide sequence ID" value="NZ_CP009553.3"/>
</dbReference>
<evidence type="ECO:0000256" key="2">
    <source>
        <dbReference type="SAM" id="Phobius"/>
    </source>
</evidence>
<reference evidence="3 5" key="1">
    <citation type="submission" date="2018-06" db="EMBL/GenBank/DDBJ databases">
        <authorList>
            <consortium name="Pathogen Informatics"/>
            <person name="Doyle S."/>
        </authorList>
    </citation>
    <scope>NUCLEOTIDE SEQUENCE [LARGE SCALE GENOMIC DNA]</scope>
    <source>
        <strain evidence="3 5">NCTC13160</strain>
    </source>
</reference>
<evidence type="ECO:0000313" key="4">
    <source>
        <dbReference type="EMBL" id="SUA82026.1"/>
    </source>
</evidence>
<dbReference type="EMBL" id="UGSG01000001">
    <property type="protein sequence ID" value="SUA82026.1"/>
    <property type="molecule type" value="Genomic_DNA"/>
</dbReference>
<keyword evidence="2" id="KW-1133">Transmembrane helix</keyword>
<dbReference type="Proteomes" id="UP000254573">
    <property type="component" value="Unassembled WGS sequence"/>
</dbReference>
<dbReference type="EMBL" id="UGSG01000001">
    <property type="protein sequence ID" value="SUA73865.1"/>
    <property type="molecule type" value="Genomic_DNA"/>
</dbReference>
<keyword evidence="2" id="KW-0812">Transmembrane</keyword>
<protein>
    <submittedName>
        <fullName evidence="3">Uncharacterized protein</fullName>
    </submittedName>
</protein>
<keyword evidence="2" id="KW-0472">Membrane</keyword>
<feature type="transmembrane region" description="Helical" evidence="2">
    <location>
        <begin position="70"/>
        <end position="89"/>
    </location>
</feature>
<evidence type="ECO:0000256" key="1">
    <source>
        <dbReference type="SAM" id="MobiDB-lite"/>
    </source>
</evidence>
<evidence type="ECO:0000313" key="3">
    <source>
        <dbReference type="EMBL" id="SUA73865.1"/>
    </source>
</evidence>